<keyword evidence="4" id="KW-1185">Reference proteome</keyword>
<evidence type="ECO:0000256" key="2">
    <source>
        <dbReference type="SAM" id="Phobius"/>
    </source>
</evidence>
<keyword evidence="2" id="KW-0812">Transmembrane</keyword>
<dbReference type="Pfam" id="PF00429">
    <property type="entry name" value="TLV_coat"/>
    <property type="match status" value="1"/>
</dbReference>
<dbReference type="Proteomes" id="UP000472270">
    <property type="component" value="Unassembled WGS sequence"/>
</dbReference>
<reference evidence="3" key="1">
    <citation type="submission" date="2025-08" db="UniProtKB">
        <authorList>
            <consortium name="Ensembl"/>
        </authorList>
    </citation>
    <scope>IDENTIFICATION</scope>
</reference>
<keyword evidence="2" id="KW-1133">Transmembrane helix</keyword>
<dbReference type="Gene3D" id="1.10.287.210">
    <property type="match status" value="1"/>
</dbReference>
<dbReference type="SUPFAM" id="SSF58069">
    <property type="entry name" value="Virus ectodomain"/>
    <property type="match status" value="1"/>
</dbReference>
<dbReference type="PANTHER" id="PTHR10424">
    <property type="entry name" value="VIRAL ENVELOPE PROTEIN"/>
    <property type="match status" value="1"/>
</dbReference>
<evidence type="ECO:0000313" key="3">
    <source>
        <dbReference type="Ensembl" id="ENSSRHP00000100730.1"/>
    </source>
</evidence>
<protein>
    <submittedName>
        <fullName evidence="3">Uncharacterized protein</fullName>
    </submittedName>
</protein>
<keyword evidence="1" id="KW-1015">Disulfide bond</keyword>
<organism evidence="3 4">
    <name type="scientific">Sinocyclocheilus rhinocerous</name>
    <dbReference type="NCBI Taxonomy" id="307959"/>
    <lineage>
        <taxon>Eukaryota</taxon>
        <taxon>Metazoa</taxon>
        <taxon>Chordata</taxon>
        <taxon>Craniata</taxon>
        <taxon>Vertebrata</taxon>
        <taxon>Euteleostomi</taxon>
        <taxon>Actinopterygii</taxon>
        <taxon>Neopterygii</taxon>
        <taxon>Teleostei</taxon>
        <taxon>Ostariophysi</taxon>
        <taxon>Cypriniformes</taxon>
        <taxon>Cyprinidae</taxon>
        <taxon>Cyprininae</taxon>
        <taxon>Sinocyclocheilus</taxon>
    </lineage>
</organism>
<evidence type="ECO:0000256" key="1">
    <source>
        <dbReference type="ARBA" id="ARBA00023157"/>
    </source>
</evidence>
<proteinExistence type="predicted"/>
<dbReference type="InterPro" id="IPR018154">
    <property type="entry name" value="TLV/ENV_coat_polyprotein"/>
</dbReference>
<dbReference type="AlphaFoldDB" id="A0A673N5W0"/>
<name>A0A673N5W0_9TELE</name>
<dbReference type="Ensembl" id="ENSSRHT00000103453.1">
    <property type="protein sequence ID" value="ENSSRHP00000100730.1"/>
    <property type="gene ID" value="ENSSRHG00000049395.1"/>
</dbReference>
<feature type="transmembrane region" description="Helical" evidence="2">
    <location>
        <begin position="325"/>
        <end position="345"/>
    </location>
</feature>
<sequence>MGKIGSILTDLVIDTFIIERSEWCTPIDGSGIKITTLPDNLFRVYYALLLRQRKDAKDDKWPKLLKLEMAKTQTIRGGKEYVFMMIFGDSNCTKPQGEGNSSWCIEGNGVNNSKLGVRRLQFSRCDKTLLIMTNETLIAPNGAHFVCGNKAYPFLPKGWRGRCYLAYLLPAMRVVSEDYVKQHLIMTHSKRSISETEKWLGRFIPFLGVTDSQNELQALHEAFEATANTTLISIANISDEVRAMRKVVLQNRMALDILLASEGRTCKVIATECCSYIADNTGKAVHNLAKVLHERIAKLNEDHGLFSSDWDTWFKSILGPLWNHLKAPLVVTVSGVFIILLLYIVDLSCKTLDCHRAIKAITQC</sequence>
<evidence type="ECO:0000313" key="4">
    <source>
        <dbReference type="Proteomes" id="UP000472270"/>
    </source>
</evidence>
<keyword evidence="2" id="KW-0472">Membrane</keyword>
<reference evidence="3" key="2">
    <citation type="submission" date="2025-09" db="UniProtKB">
        <authorList>
            <consortium name="Ensembl"/>
        </authorList>
    </citation>
    <scope>IDENTIFICATION</scope>
</reference>
<accession>A0A673N5W0</accession>
<dbReference type="PANTHER" id="PTHR10424:SF73">
    <property type="entry name" value="ENDOGENOUS RETROVIRUS GROUP FC1 ENV POLYPROTEIN-RELATED"/>
    <property type="match status" value="1"/>
</dbReference>